<evidence type="ECO:0000313" key="1">
    <source>
        <dbReference type="EMBL" id="SIT51066.1"/>
    </source>
</evidence>
<sequence length="113" mass="13105">MTTRERFEEHVAALLQRHPVGMTTDLSDCIVAYRSGHGVVYTFLCEDGSGQVDEEFDLDDKAWEEWRPSFERWLDQPKFSMRTEVLQWLVDAIDECGRRLEHAAYAGGRRPLA</sequence>
<accession>A0A1N7SUM2</accession>
<name>A0A1N7SUM2_9BURK</name>
<dbReference type="Proteomes" id="UP000195569">
    <property type="component" value="Unassembled WGS sequence"/>
</dbReference>
<dbReference type="EMBL" id="CYGY02000099">
    <property type="protein sequence ID" value="SIT51066.1"/>
    <property type="molecule type" value="Genomic_DNA"/>
</dbReference>
<protein>
    <submittedName>
        <fullName evidence="1">Uncharacterized protein</fullName>
    </submittedName>
</protein>
<keyword evidence="2" id="KW-1185">Reference proteome</keyword>
<reference evidence="1" key="1">
    <citation type="submission" date="2016-12" db="EMBL/GenBank/DDBJ databases">
        <authorList>
            <person name="Moulin L."/>
        </authorList>
    </citation>
    <scope>NUCLEOTIDE SEQUENCE [LARGE SCALE GENOMIC DNA]</scope>
    <source>
        <strain evidence="1">STM 7183</strain>
    </source>
</reference>
<comment type="caution">
    <text evidence="1">The sequence shown here is derived from an EMBL/GenBank/DDBJ whole genome shotgun (WGS) entry which is preliminary data.</text>
</comment>
<proteinExistence type="predicted"/>
<dbReference type="AlphaFoldDB" id="A0A1N7SUM2"/>
<gene>
    <name evidence="1" type="ORF">BN2476_990044</name>
</gene>
<organism evidence="1 2">
    <name type="scientific">Paraburkholderia piptadeniae</name>
    <dbReference type="NCBI Taxonomy" id="1701573"/>
    <lineage>
        <taxon>Bacteria</taxon>
        <taxon>Pseudomonadati</taxon>
        <taxon>Pseudomonadota</taxon>
        <taxon>Betaproteobacteria</taxon>
        <taxon>Burkholderiales</taxon>
        <taxon>Burkholderiaceae</taxon>
        <taxon>Paraburkholderia</taxon>
    </lineage>
</organism>
<evidence type="ECO:0000313" key="2">
    <source>
        <dbReference type="Proteomes" id="UP000195569"/>
    </source>
</evidence>